<dbReference type="RefSeq" id="WP_330152594.1">
    <property type="nucleotide sequence ID" value="NZ_JAUZMZ010000071.1"/>
</dbReference>
<evidence type="ECO:0000313" key="4">
    <source>
        <dbReference type="EMBL" id="MEE2033179.1"/>
    </source>
</evidence>
<protein>
    <submittedName>
        <fullName evidence="4">Glycoside hydrolase family 19 protein</fullName>
    </submittedName>
</protein>
<dbReference type="GO" id="GO:0016787">
    <property type="term" value="F:hydrolase activity"/>
    <property type="evidence" value="ECO:0007669"/>
    <property type="project" value="UniProtKB-KW"/>
</dbReference>
<accession>A0ABU7JUJ3</accession>
<feature type="region of interest" description="Disordered" evidence="1">
    <location>
        <begin position="67"/>
        <end position="106"/>
    </location>
</feature>
<dbReference type="InterPro" id="IPR000726">
    <property type="entry name" value="Glyco_hydro_19_cat"/>
</dbReference>
<evidence type="ECO:0000259" key="3">
    <source>
        <dbReference type="Pfam" id="PF00182"/>
    </source>
</evidence>
<dbReference type="PANTHER" id="PTHR34408:SF1">
    <property type="entry name" value="GLYCOSYL HYDROLASE FAMILY 19 DOMAIN-CONTAINING PROTEIN HI_1415"/>
    <property type="match status" value="1"/>
</dbReference>
<feature type="compositionally biased region" description="Polar residues" evidence="1">
    <location>
        <begin position="71"/>
        <end position="84"/>
    </location>
</feature>
<keyword evidence="5" id="KW-1185">Reference proteome</keyword>
<dbReference type="Pfam" id="PF00182">
    <property type="entry name" value="Glyco_hydro_19"/>
    <property type="match status" value="1"/>
</dbReference>
<feature type="domain" description="Glycoside hydrolase family 19 catalytic" evidence="3">
    <location>
        <begin position="180"/>
        <end position="236"/>
    </location>
</feature>
<proteinExistence type="predicted"/>
<evidence type="ECO:0000256" key="2">
    <source>
        <dbReference type="SAM" id="SignalP"/>
    </source>
</evidence>
<reference evidence="4 5" key="1">
    <citation type="submission" date="2023-08" db="EMBL/GenBank/DDBJ databases">
        <authorList>
            <person name="Girao M."/>
            <person name="Carvalho M.F."/>
        </authorList>
    </citation>
    <scope>NUCLEOTIDE SEQUENCE [LARGE SCALE GENOMIC DNA]</scope>
    <source>
        <strain evidence="4 5">CC-R104</strain>
    </source>
</reference>
<keyword evidence="2" id="KW-0732">Signal</keyword>
<dbReference type="InterPro" id="IPR023346">
    <property type="entry name" value="Lysozyme-like_dom_sf"/>
</dbReference>
<dbReference type="PANTHER" id="PTHR34408">
    <property type="entry name" value="FAMILY PROTEIN, PUTATIVE-RELATED"/>
    <property type="match status" value="1"/>
</dbReference>
<organism evidence="4 5">
    <name type="scientific">Rhodococcus chondri</name>
    <dbReference type="NCBI Taxonomy" id="3065941"/>
    <lineage>
        <taxon>Bacteria</taxon>
        <taxon>Bacillati</taxon>
        <taxon>Actinomycetota</taxon>
        <taxon>Actinomycetes</taxon>
        <taxon>Mycobacteriales</taxon>
        <taxon>Nocardiaceae</taxon>
        <taxon>Rhodococcus</taxon>
    </lineage>
</organism>
<keyword evidence="4" id="KW-0378">Hydrolase</keyword>
<dbReference type="Proteomes" id="UP001331936">
    <property type="component" value="Unassembled WGS sequence"/>
</dbReference>
<feature type="compositionally biased region" description="Pro residues" evidence="1">
    <location>
        <begin position="91"/>
        <end position="103"/>
    </location>
</feature>
<gene>
    <name evidence="4" type="ORF">Q8814_13825</name>
</gene>
<sequence>MSVSPSRRFRAVIAAAAMTTTVTTTAVGLGTSAANADPAPSAATRYQEPGDLLLKLEFGTLSDGGWAGADNSATVDPTSSSQGSDVAAEPTPTPPPGQAPPTVTPDELAHIVPGIQAEKIDQYIAPLNDAMTHNDIDTPVRQAAFIAQLAVESDSFRTFEEYASGRAYEGRADLGNTQPGDGERYKGRGAIQITGRHNYEKLSKDTGVDYVAHPEWLATPENAFTTAAWYWTSRDLNQVADTTGIVRVSEIVNGGHHALSRRVTDFQRGLDVLLQP</sequence>
<feature type="chain" id="PRO_5045962515" evidence="2">
    <location>
        <begin position="27"/>
        <end position="276"/>
    </location>
</feature>
<dbReference type="SUPFAM" id="SSF53955">
    <property type="entry name" value="Lysozyme-like"/>
    <property type="match status" value="1"/>
</dbReference>
<dbReference type="Gene3D" id="1.10.530.10">
    <property type="match status" value="1"/>
</dbReference>
<feature type="signal peptide" evidence="2">
    <location>
        <begin position="1"/>
        <end position="26"/>
    </location>
</feature>
<dbReference type="InterPro" id="IPR052354">
    <property type="entry name" value="Cell_Wall_Dynamics_Protein"/>
</dbReference>
<name>A0ABU7JUJ3_9NOCA</name>
<evidence type="ECO:0000256" key="1">
    <source>
        <dbReference type="SAM" id="MobiDB-lite"/>
    </source>
</evidence>
<dbReference type="EMBL" id="JAUZMZ010000071">
    <property type="protein sequence ID" value="MEE2033179.1"/>
    <property type="molecule type" value="Genomic_DNA"/>
</dbReference>
<comment type="caution">
    <text evidence="4">The sequence shown here is derived from an EMBL/GenBank/DDBJ whole genome shotgun (WGS) entry which is preliminary data.</text>
</comment>
<evidence type="ECO:0000313" key="5">
    <source>
        <dbReference type="Proteomes" id="UP001331936"/>
    </source>
</evidence>